<dbReference type="VEuPathDB" id="FungiDB:ASPSYDRAFT_53018"/>
<name>A0A1L9TV67_9EURO</name>
<accession>A0A1L9TV67</accession>
<dbReference type="Gene3D" id="1.10.20.10">
    <property type="entry name" value="Histone, subunit A"/>
    <property type="match status" value="1"/>
</dbReference>
<feature type="region of interest" description="Disordered" evidence="7">
    <location>
        <begin position="94"/>
        <end position="120"/>
    </location>
</feature>
<keyword evidence="4" id="KW-0539">Nucleus</keyword>
<dbReference type="AlphaFoldDB" id="A0A1L9TV67"/>
<dbReference type="GO" id="GO:0051123">
    <property type="term" value="P:RNA polymerase II preinitiation complex assembly"/>
    <property type="evidence" value="ECO:0007669"/>
    <property type="project" value="TreeGrafter"/>
</dbReference>
<keyword evidence="9" id="KW-1185">Reference proteome</keyword>
<evidence type="ECO:0000256" key="6">
    <source>
        <dbReference type="ARBA" id="ARBA00040136"/>
    </source>
</evidence>
<dbReference type="GO" id="GO:0046982">
    <property type="term" value="F:protein heterodimerization activity"/>
    <property type="evidence" value="ECO:0007669"/>
    <property type="project" value="InterPro"/>
</dbReference>
<dbReference type="GeneID" id="63764669"/>
<keyword evidence="3" id="KW-0804">Transcription</keyword>
<evidence type="ECO:0000256" key="3">
    <source>
        <dbReference type="ARBA" id="ARBA00023163"/>
    </source>
</evidence>
<feature type="region of interest" description="Disordered" evidence="7">
    <location>
        <begin position="228"/>
        <end position="289"/>
    </location>
</feature>
<evidence type="ECO:0000256" key="1">
    <source>
        <dbReference type="ARBA" id="ARBA00004123"/>
    </source>
</evidence>
<gene>
    <name evidence="8" type="ORF">ASPSYDRAFT_53018</name>
</gene>
<dbReference type="CDD" id="cd07978">
    <property type="entry name" value="HFD_TAF13"/>
    <property type="match status" value="1"/>
</dbReference>
<protein>
    <recommendedName>
        <fullName evidence="6">Transcription initiation factor TFIID subunit 13</fullName>
    </recommendedName>
</protein>
<evidence type="ECO:0000256" key="7">
    <source>
        <dbReference type="SAM" id="MobiDB-lite"/>
    </source>
</evidence>
<dbReference type="Pfam" id="PF02269">
    <property type="entry name" value="TFIID-18kDa"/>
    <property type="match status" value="1"/>
</dbReference>
<feature type="region of interest" description="Disordered" evidence="7">
    <location>
        <begin position="16"/>
        <end position="72"/>
    </location>
</feature>
<evidence type="ECO:0000256" key="5">
    <source>
        <dbReference type="ARBA" id="ARBA00038392"/>
    </source>
</evidence>
<dbReference type="PANTHER" id="PTHR11380">
    <property type="entry name" value="TRANSCRIPTION INITIATION FACTOR TFIID/SUPT3-RELATED"/>
    <property type="match status" value="1"/>
</dbReference>
<organism evidence="8 9">
    <name type="scientific">Aspergillus sydowii CBS 593.65</name>
    <dbReference type="NCBI Taxonomy" id="1036612"/>
    <lineage>
        <taxon>Eukaryota</taxon>
        <taxon>Fungi</taxon>
        <taxon>Dikarya</taxon>
        <taxon>Ascomycota</taxon>
        <taxon>Pezizomycotina</taxon>
        <taxon>Eurotiomycetes</taxon>
        <taxon>Eurotiomycetidae</taxon>
        <taxon>Eurotiales</taxon>
        <taxon>Aspergillaceae</taxon>
        <taxon>Aspergillus</taxon>
        <taxon>Aspergillus subgen. Nidulantes</taxon>
    </lineage>
</organism>
<dbReference type="Proteomes" id="UP000184356">
    <property type="component" value="Unassembled WGS sequence"/>
</dbReference>
<evidence type="ECO:0000313" key="8">
    <source>
        <dbReference type="EMBL" id="OJJ63305.1"/>
    </source>
</evidence>
<dbReference type="STRING" id="1036612.A0A1L9TV67"/>
<reference evidence="9" key="1">
    <citation type="journal article" date="2017" name="Genome Biol.">
        <title>Comparative genomics reveals high biological diversity and specific adaptations in the industrially and medically important fungal genus Aspergillus.</title>
        <authorList>
            <person name="de Vries R.P."/>
            <person name="Riley R."/>
            <person name="Wiebenga A."/>
            <person name="Aguilar-Osorio G."/>
            <person name="Amillis S."/>
            <person name="Uchima C.A."/>
            <person name="Anderluh G."/>
            <person name="Asadollahi M."/>
            <person name="Askin M."/>
            <person name="Barry K."/>
            <person name="Battaglia E."/>
            <person name="Bayram O."/>
            <person name="Benocci T."/>
            <person name="Braus-Stromeyer S.A."/>
            <person name="Caldana C."/>
            <person name="Canovas D."/>
            <person name="Cerqueira G.C."/>
            <person name="Chen F."/>
            <person name="Chen W."/>
            <person name="Choi C."/>
            <person name="Clum A."/>
            <person name="Dos Santos R.A."/>
            <person name="Damasio A.R."/>
            <person name="Diallinas G."/>
            <person name="Emri T."/>
            <person name="Fekete E."/>
            <person name="Flipphi M."/>
            <person name="Freyberg S."/>
            <person name="Gallo A."/>
            <person name="Gournas C."/>
            <person name="Habgood R."/>
            <person name="Hainaut M."/>
            <person name="Harispe M.L."/>
            <person name="Henrissat B."/>
            <person name="Hilden K.S."/>
            <person name="Hope R."/>
            <person name="Hossain A."/>
            <person name="Karabika E."/>
            <person name="Karaffa L."/>
            <person name="Karanyi Z."/>
            <person name="Krasevec N."/>
            <person name="Kuo A."/>
            <person name="Kusch H."/>
            <person name="LaButti K."/>
            <person name="Lagendijk E.L."/>
            <person name="Lapidus A."/>
            <person name="Levasseur A."/>
            <person name="Lindquist E."/>
            <person name="Lipzen A."/>
            <person name="Logrieco A.F."/>
            <person name="MacCabe A."/>
            <person name="Maekelae M.R."/>
            <person name="Malavazi I."/>
            <person name="Melin P."/>
            <person name="Meyer V."/>
            <person name="Mielnichuk N."/>
            <person name="Miskei M."/>
            <person name="Molnar A.P."/>
            <person name="Mule G."/>
            <person name="Ngan C.Y."/>
            <person name="Orejas M."/>
            <person name="Orosz E."/>
            <person name="Ouedraogo J.P."/>
            <person name="Overkamp K.M."/>
            <person name="Park H.-S."/>
            <person name="Perrone G."/>
            <person name="Piumi F."/>
            <person name="Punt P.J."/>
            <person name="Ram A.F."/>
            <person name="Ramon A."/>
            <person name="Rauscher S."/>
            <person name="Record E."/>
            <person name="Riano-Pachon D.M."/>
            <person name="Robert V."/>
            <person name="Roehrig J."/>
            <person name="Ruller R."/>
            <person name="Salamov A."/>
            <person name="Salih N.S."/>
            <person name="Samson R.A."/>
            <person name="Sandor E."/>
            <person name="Sanguinetti M."/>
            <person name="Schuetze T."/>
            <person name="Sepcic K."/>
            <person name="Shelest E."/>
            <person name="Sherlock G."/>
            <person name="Sophianopoulou V."/>
            <person name="Squina F.M."/>
            <person name="Sun H."/>
            <person name="Susca A."/>
            <person name="Todd R.B."/>
            <person name="Tsang A."/>
            <person name="Unkles S.E."/>
            <person name="van de Wiele N."/>
            <person name="van Rossen-Uffink D."/>
            <person name="Oliveira J.V."/>
            <person name="Vesth T.C."/>
            <person name="Visser J."/>
            <person name="Yu J.-H."/>
            <person name="Zhou M."/>
            <person name="Andersen M.R."/>
            <person name="Archer D.B."/>
            <person name="Baker S.E."/>
            <person name="Benoit I."/>
            <person name="Brakhage A.A."/>
            <person name="Braus G.H."/>
            <person name="Fischer R."/>
            <person name="Frisvad J.C."/>
            <person name="Goldman G.H."/>
            <person name="Houbraken J."/>
            <person name="Oakley B."/>
            <person name="Pocsi I."/>
            <person name="Scazzocchio C."/>
            <person name="Seiboth B."/>
            <person name="vanKuyk P.A."/>
            <person name="Wortman J."/>
            <person name="Dyer P.S."/>
            <person name="Grigoriev I.V."/>
        </authorList>
    </citation>
    <scope>NUCLEOTIDE SEQUENCE [LARGE SCALE GENOMIC DNA]</scope>
    <source>
        <strain evidence="9">CBS 593.65</strain>
    </source>
</reference>
<dbReference type="RefSeq" id="XP_040707111.1">
    <property type="nucleotide sequence ID" value="XM_040848596.1"/>
</dbReference>
<comment type="similarity">
    <text evidence="5">Belongs to the TAF13 family.</text>
</comment>
<dbReference type="InterPro" id="IPR003195">
    <property type="entry name" value="TFIID_TAF13"/>
</dbReference>
<feature type="compositionally biased region" description="Polar residues" evidence="7">
    <location>
        <begin position="44"/>
        <end position="57"/>
    </location>
</feature>
<dbReference type="SUPFAM" id="SSF47113">
    <property type="entry name" value="Histone-fold"/>
    <property type="match status" value="1"/>
</dbReference>
<comment type="subcellular location">
    <subcellularLocation>
        <location evidence="1">Nucleus</location>
    </subcellularLocation>
</comment>
<dbReference type="InterPro" id="IPR009072">
    <property type="entry name" value="Histone-fold"/>
</dbReference>
<dbReference type="OrthoDB" id="10266074at2759"/>
<evidence type="ECO:0000256" key="2">
    <source>
        <dbReference type="ARBA" id="ARBA00023015"/>
    </source>
</evidence>
<proteinExistence type="inferred from homology"/>
<dbReference type="GO" id="GO:0005669">
    <property type="term" value="C:transcription factor TFIID complex"/>
    <property type="evidence" value="ECO:0007669"/>
    <property type="project" value="TreeGrafter"/>
</dbReference>
<evidence type="ECO:0000256" key="4">
    <source>
        <dbReference type="ARBA" id="ARBA00023242"/>
    </source>
</evidence>
<keyword evidence="2" id="KW-0805">Transcription regulation</keyword>
<sequence>MPVINYRYAHRRGRAVQFADTSKDPTPASTLTPIAKGPSPCSGAVQSRKQTRNSAGPTRSLDPGNVPSELAPAWPFNPQDTALIRTRAYQPAFKPSVTSDHLGTEDTPDPVKSAKEKGKMAEPRARAARHKGQMNFPSELRLLLLAYGDPAPHPSFPSEPLPETVRVLDEIVTDFVLEMCHGAAQHANYSRRQKIKVDDFRFALRRDANKLGRVQELLRMERELKEARKQFDQNDDQVGNLKDAGKKGLEDIGENVADGKKLKGKGKRGARRDSDATEDTTTTKKKKPN</sequence>
<evidence type="ECO:0000313" key="9">
    <source>
        <dbReference type="Proteomes" id="UP000184356"/>
    </source>
</evidence>
<dbReference type="EMBL" id="KV878582">
    <property type="protein sequence ID" value="OJJ63305.1"/>
    <property type="molecule type" value="Genomic_DNA"/>
</dbReference>
<dbReference type="PANTHER" id="PTHR11380:SF5">
    <property type="entry name" value="TRANSCRIPTION INITIATION FACTOR TFIID SUBUNIT 13"/>
    <property type="match status" value="1"/>
</dbReference>